<name>A0A6V8KD82_9ACTN</name>
<reference evidence="2 3" key="1">
    <citation type="submission" date="2020-03" db="EMBL/GenBank/DDBJ databases">
        <title>Whole genome shotgun sequence of Phytohabitans houttuyneae NBRC 108639.</title>
        <authorList>
            <person name="Komaki H."/>
            <person name="Tamura T."/>
        </authorList>
    </citation>
    <scope>NUCLEOTIDE SEQUENCE [LARGE SCALE GENOMIC DNA]</scope>
    <source>
        <strain evidence="2 3">NBRC 108639</strain>
    </source>
</reference>
<dbReference type="RefSeq" id="WP_173061372.1">
    <property type="nucleotide sequence ID" value="NZ_BAABGO010000022.1"/>
</dbReference>
<evidence type="ECO:0000313" key="2">
    <source>
        <dbReference type="EMBL" id="GFJ81744.1"/>
    </source>
</evidence>
<protein>
    <submittedName>
        <fullName evidence="2">Uncharacterized protein</fullName>
    </submittedName>
</protein>
<proteinExistence type="predicted"/>
<dbReference type="EMBL" id="BLPF01000002">
    <property type="protein sequence ID" value="GFJ81744.1"/>
    <property type="molecule type" value="Genomic_DNA"/>
</dbReference>
<feature type="chain" id="PRO_5038951175" evidence="1">
    <location>
        <begin position="29"/>
        <end position="214"/>
    </location>
</feature>
<sequence>MTTSTSGAAILRRIPILLVALLAATVSAVTVSQPAANASPASNSVVRTAYIWNCPTGAPGCYPGAQTRVGDVRVGDPIADLCTGTFSGNQKNLIFNQTTRGGAAERTGFLYRNNLFSDDVEDSCYTGGVAQSVVDRGATQRLCPYDSCGSTGTVPRNNSNWVLREFCYTFRSNVDWRLVVAYNRNTNGPLTAGFVRASQLDNPLNSAQYNCDFI</sequence>
<dbReference type="Proteomes" id="UP000482800">
    <property type="component" value="Unassembled WGS sequence"/>
</dbReference>
<reference evidence="2 3" key="2">
    <citation type="submission" date="2020-03" db="EMBL/GenBank/DDBJ databases">
        <authorList>
            <person name="Ichikawa N."/>
            <person name="Kimura A."/>
            <person name="Kitahashi Y."/>
            <person name="Uohara A."/>
        </authorList>
    </citation>
    <scope>NUCLEOTIDE SEQUENCE [LARGE SCALE GENOMIC DNA]</scope>
    <source>
        <strain evidence="2 3">NBRC 108639</strain>
    </source>
</reference>
<organism evidence="2 3">
    <name type="scientific">Phytohabitans houttuyneae</name>
    <dbReference type="NCBI Taxonomy" id="1076126"/>
    <lineage>
        <taxon>Bacteria</taxon>
        <taxon>Bacillati</taxon>
        <taxon>Actinomycetota</taxon>
        <taxon>Actinomycetes</taxon>
        <taxon>Micromonosporales</taxon>
        <taxon>Micromonosporaceae</taxon>
    </lineage>
</organism>
<keyword evidence="1" id="KW-0732">Signal</keyword>
<evidence type="ECO:0000256" key="1">
    <source>
        <dbReference type="SAM" id="SignalP"/>
    </source>
</evidence>
<comment type="caution">
    <text evidence="2">The sequence shown here is derived from an EMBL/GenBank/DDBJ whole genome shotgun (WGS) entry which is preliminary data.</text>
</comment>
<evidence type="ECO:0000313" key="3">
    <source>
        <dbReference type="Proteomes" id="UP000482800"/>
    </source>
</evidence>
<keyword evidence="3" id="KW-1185">Reference proteome</keyword>
<gene>
    <name evidence="2" type="ORF">Phou_059240</name>
</gene>
<dbReference type="AlphaFoldDB" id="A0A6V8KD82"/>
<feature type="signal peptide" evidence="1">
    <location>
        <begin position="1"/>
        <end position="28"/>
    </location>
</feature>
<accession>A0A6V8KD82</accession>